<dbReference type="Pfam" id="PF05876">
    <property type="entry name" value="GpA_ATPase"/>
    <property type="match status" value="1"/>
</dbReference>
<gene>
    <name evidence="4" type="ORF">CJ014_00770</name>
</gene>
<evidence type="ECO:0008006" key="6">
    <source>
        <dbReference type="Google" id="ProtNLM"/>
    </source>
</evidence>
<proteinExistence type="predicted"/>
<protein>
    <recommendedName>
        <fullName evidence="6">Terminase</fullName>
    </recommendedName>
</protein>
<dbReference type="Gene3D" id="3.40.50.300">
    <property type="entry name" value="P-loop containing nucleotide triphosphate hydrolases"/>
    <property type="match status" value="1"/>
</dbReference>
<comment type="caution">
    <text evidence="4">The sequence shown here is derived from an EMBL/GenBank/DDBJ whole genome shotgun (WGS) entry which is preliminary data.</text>
</comment>
<evidence type="ECO:0000313" key="5">
    <source>
        <dbReference type="Proteomes" id="UP000231070"/>
    </source>
</evidence>
<evidence type="ECO:0000313" key="4">
    <source>
        <dbReference type="EMBL" id="PIP00669.1"/>
    </source>
</evidence>
<dbReference type="Pfam" id="PF20454">
    <property type="entry name" value="GpA_nuclease"/>
    <property type="match status" value="1"/>
</dbReference>
<dbReference type="InterPro" id="IPR046453">
    <property type="entry name" value="GpA_ATPase"/>
</dbReference>
<reference evidence="4 5" key="1">
    <citation type="submission" date="2017-08" db="EMBL/GenBank/DDBJ databases">
        <title>Pleomorphomonas carboxidotrophicus sp. nov., a new mesophilic hydrogenogenic carboxidotroph.</title>
        <authorList>
            <person name="Esquivel-Elizondo S."/>
            <person name="Krajmalnik-Brown R."/>
            <person name="Maldonado J."/>
        </authorList>
    </citation>
    <scope>NUCLEOTIDE SEQUENCE [LARGE SCALE GENOMIC DNA]</scope>
    <source>
        <strain evidence="4 5">SVCO-16</strain>
    </source>
</reference>
<keyword evidence="5" id="KW-1185">Reference proteome</keyword>
<dbReference type="GO" id="GO:0004519">
    <property type="term" value="F:endonuclease activity"/>
    <property type="evidence" value="ECO:0007669"/>
    <property type="project" value="InterPro"/>
</dbReference>
<dbReference type="InterPro" id="IPR027417">
    <property type="entry name" value="P-loop_NTPase"/>
</dbReference>
<dbReference type="Proteomes" id="UP000231070">
    <property type="component" value="Unassembled WGS sequence"/>
</dbReference>
<organism evidence="4 5">
    <name type="scientific">Pleomorphomonas carboxyditropha</name>
    <dbReference type="NCBI Taxonomy" id="2023338"/>
    <lineage>
        <taxon>Bacteria</taxon>
        <taxon>Pseudomonadati</taxon>
        <taxon>Pseudomonadota</taxon>
        <taxon>Alphaproteobacteria</taxon>
        <taxon>Hyphomicrobiales</taxon>
        <taxon>Pleomorphomonadaceae</taxon>
        <taxon>Pleomorphomonas</taxon>
    </lineage>
</organism>
<feature type="domain" description="Phage terminase large subunit GpA ATPase" evidence="2">
    <location>
        <begin position="31"/>
        <end position="279"/>
    </location>
</feature>
<evidence type="ECO:0000256" key="1">
    <source>
        <dbReference type="SAM" id="MobiDB-lite"/>
    </source>
</evidence>
<evidence type="ECO:0000259" key="3">
    <source>
        <dbReference type="Pfam" id="PF20454"/>
    </source>
</evidence>
<sequence>MQPPEDIDGLTWIEKNCVFSVETTGTTDSAELYGYQRGIVSAMCDDINDIIVVSKATRTGITQCAAFATAYYLAHKRTQVAFIQPTEAKAKDFEKCYVEPMLRDVKPLSAVRRKAKKGESQDTWSLKLFQNGSVFRCYSAEAADNFRSYTGQINIGDEVAADGWMSDTTKAQGSKEKLLEERSRTFPTRKTIFMSSPRRRGTCRITALLEQSDKRRYFVPCPHCGGMQYLQLGSAKTEYGMKWRLDDAGHVLDVKYQCEHCHELIDESCKHDMDRNGEWIATAVPKRPGVAGFVVTAFMSRFMGANWKSLIQEWLSAQANPEELETVVNNILAEPWDEVGGVTVEPEGLAARAVDLPAEVPDWVGLLTCGIDNQTGNTDQTKVESRPPRSEAQVVGWGPEGRFIPIAYRVFDKHVPFTPEANVELDEFRRRLWTKRDGTTLRIEATCIDMGGTNSDGVGYADDVRAYCNDRSRRGENCWAIKGNNTRLNKARSSDKPIWPRKASRKTGTGQWFQVETQRAKFKIDYLQKLTIAGGGFLFQIPRSLVNTAGYLDSLTAESIHGNKRGDRWFAPKGRNTGEAWDTLVYAYIARCGLQATYKKWADLNLALRDAGIKSTGEVYVGDDRSFNSPRRQAELGYSPLVDAIDAANGAGEQMTNNIEQPKPKVVRPRRPVVRSSFMSRY</sequence>
<dbReference type="GO" id="GO:0016887">
    <property type="term" value="F:ATP hydrolysis activity"/>
    <property type="evidence" value="ECO:0007669"/>
    <property type="project" value="InterPro"/>
</dbReference>
<dbReference type="EMBL" id="NQVN01000001">
    <property type="protein sequence ID" value="PIP00669.1"/>
    <property type="molecule type" value="Genomic_DNA"/>
</dbReference>
<evidence type="ECO:0000259" key="2">
    <source>
        <dbReference type="Pfam" id="PF05876"/>
    </source>
</evidence>
<accession>A0A2G9X118</accession>
<name>A0A2G9X118_9HYPH</name>
<dbReference type="InterPro" id="IPR046454">
    <property type="entry name" value="GpA_endonuclease"/>
</dbReference>
<feature type="domain" description="Terminase large subunit GpA endonuclease" evidence="3">
    <location>
        <begin position="291"/>
        <end position="601"/>
    </location>
</feature>
<feature type="region of interest" description="Disordered" evidence="1">
    <location>
        <begin position="375"/>
        <end position="394"/>
    </location>
</feature>
<dbReference type="AlphaFoldDB" id="A0A2G9X118"/>